<keyword evidence="2" id="KW-1185">Reference proteome</keyword>
<accession>A0ACD5GVS1</accession>
<reference evidence="1 2" key="1">
    <citation type="journal article" date="2016" name="Genome Announc.">
        <title>Draft Genome Sequence of the Thermotolerant Cyanobacterium Desertifilum sp. IPPAS B-1220.</title>
        <authorList>
            <person name="Mironov K.S."/>
            <person name="Sinetova M.A."/>
            <person name="Bolatkhan K."/>
            <person name="Zayadan B.K."/>
            <person name="Ustinova V.V."/>
            <person name="Kupriyanova E.V."/>
            <person name="Skrypnik A.N."/>
            <person name="Gogoleva N.E."/>
            <person name="Gogolev Y.V."/>
            <person name="Los D.A."/>
        </authorList>
    </citation>
    <scope>NUCLEOTIDE SEQUENCE [LARGE SCALE GENOMIC DNA]</scope>
    <source>
        <strain evidence="1 2">IPPAS B-1220</strain>
    </source>
</reference>
<evidence type="ECO:0000313" key="2">
    <source>
        <dbReference type="Proteomes" id="UP000095472"/>
    </source>
</evidence>
<keyword evidence="1" id="KW-0436">Ligase</keyword>
<sequence>MTVRVRIAPSPTGNLHIGTARTAVFNWLFARRQGGTFILRIEDTDLERSRPEYTENILEGTHLARTELGRGTFFQTKRLDLYQQAVQTLLDKGLAYPCYCTPEELEALREYQKARGEAPVTTTATGI</sequence>
<dbReference type="Proteomes" id="UP000095472">
    <property type="component" value="Chromosome"/>
</dbReference>
<dbReference type="EMBL" id="CP182909">
    <property type="protein sequence ID" value="XPM64276.1"/>
    <property type="molecule type" value="Genomic_DNA"/>
</dbReference>
<protein>
    <submittedName>
        <fullName evidence="1">Glutamate--tRNA ligase family protein</fullName>
    </submittedName>
</protein>
<evidence type="ECO:0000313" key="1">
    <source>
        <dbReference type="EMBL" id="XPM64276.1"/>
    </source>
</evidence>
<proteinExistence type="predicted"/>
<gene>
    <name evidence="1" type="ORF">BH720_035875</name>
</gene>
<name>A0ACD5GVS1_9CYAN</name>
<organism evidence="1 2">
    <name type="scientific">Desertifilum tharense IPPAS B-1220</name>
    <dbReference type="NCBI Taxonomy" id="1781255"/>
    <lineage>
        <taxon>Bacteria</taxon>
        <taxon>Bacillati</taxon>
        <taxon>Cyanobacteriota</taxon>
        <taxon>Cyanophyceae</taxon>
        <taxon>Desertifilales</taxon>
        <taxon>Desertifilaceae</taxon>
        <taxon>Desertifilum</taxon>
    </lineage>
</organism>